<dbReference type="GeneID" id="88173120"/>
<dbReference type="KEGG" id="asau:88173120"/>
<dbReference type="RefSeq" id="XP_062877148.1">
    <property type="nucleotide sequence ID" value="XM_063021078.1"/>
</dbReference>
<accession>A0AAX4HAK9</accession>
<proteinExistence type="predicted"/>
<dbReference type="Proteomes" id="UP001338582">
    <property type="component" value="Chromosome 2"/>
</dbReference>
<keyword evidence="2" id="KW-1185">Reference proteome</keyword>
<dbReference type="GO" id="GO:0051865">
    <property type="term" value="P:protein autoubiquitination"/>
    <property type="evidence" value="ECO:0007669"/>
    <property type="project" value="TreeGrafter"/>
</dbReference>
<dbReference type="GO" id="GO:0031624">
    <property type="term" value="F:ubiquitin conjugating enzyme binding"/>
    <property type="evidence" value="ECO:0007669"/>
    <property type="project" value="TreeGrafter"/>
</dbReference>
<organism evidence="1 2">
    <name type="scientific">Australozyma saopauloensis</name>
    <dbReference type="NCBI Taxonomy" id="291208"/>
    <lineage>
        <taxon>Eukaryota</taxon>
        <taxon>Fungi</taxon>
        <taxon>Dikarya</taxon>
        <taxon>Ascomycota</taxon>
        <taxon>Saccharomycotina</taxon>
        <taxon>Pichiomycetes</taxon>
        <taxon>Metschnikowiaceae</taxon>
        <taxon>Australozyma</taxon>
    </lineage>
</organism>
<gene>
    <name evidence="1" type="ORF">PUMCH_002055</name>
</gene>
<dbReference type="GO" id="GO:0000209">
    <property type="term" value="P:protein polyubiquitination"/>
    <property type="evidence" value="ECO:0007669"/>
    <property type="project" value="TreeGrafter"/>
</dbReference>
<dbReference type="GO" id="GO:0005634">
    <property type="term" value="C:nucleus"/>
    <property type="evidence" value="ECO:0007669"/>
    <property type="project" value="TreeGrafter"/>
</dbReference>
<dbReference type="GO" id="GO:0043161">
    <property type="term" value="P:proteasome-mediated ubiquitin-dependent protein catabolic process"/>
    <property type="evidence" value="ECO:0007669"/>
    <property type="project" value="TreeGrafter"/>
</dbReference>
<sequence length="358" mass="40817">MYLCEFLPRLGQVSIYVETPHPLKLITGIKFEENTLCISNPDENLILLPRLTGSKEGVVNDQQLTIKSISHDKNQLSLRLEMPAAIRVASSSTFMTMAAENQLWSVRDLLLKTPKSKSNVNQFRFECAKCGTEVLDSESSKFGEMPLEFWHELMDFWHCHKPHEEHHNHNDKNYNGKLLLKPGFTYIGASYLLVTGDRSVCSKCSLELGTFDQTNDSTKISKWNLKLTYADKIEEYPPYLLVYHSILDRINSAGVRKFSVSLAGDKTCCLDIWVTAVGINISVNGKQYDNTLKTLYKFTSRAREDDVLEVPSVVWKSFEQHLKSMTESMPKELHNLKISEEGIDEMFNVAYLVPSYAL</sequence>
<dbReference type="PANTHER" id="PTHR31531">
    <property type="entry name" value="E3 UBIQUITIN-PROTEIN LIGASE E3D FAMILY MEMBER"/>
    <property type="match status" value="1"/>
</dbReference>
<dbReference type="GO" id="GO:0005829">
    <property type="term" value="C:cytosol"/>
    <property type="evidence" value="ECO:0007669"/>
    <property type="project" value="TreeGrafter"/>
</dbReference>
<protein>
    <recommendedName>
        <fullName evidence="3">Ubiquitin-conjugating enzyme E2C-binding protein</fullName>
    </recommendedName>
</protein>
<name>A0AAX4HAK9_9ASCO</name>
<dbReference type="PANTHER" id="PTHR31531:SF2">
    <property type="entry name" value="E3 UBIQUITIN-PROTEIN LIGASE E3D"/>
    <property type="match status" value="1"/>
</dbReference>
<evidence type="ECO:0008006" key="3">
    <source>
        <dbReference type="Google" id="ProtNLM"/>
    </source>
</evidence>
<dbReference type="AlphaFoldDB" id="A0AAX4HAK9"/>
<dbReference type="GO" id="GO:0006513">
    <property type="term" value="P:protein monoubiquitination"/>
    <property type="evidence" value="ECO:0007669"/>
    <property type="project" value="TreeGrafter"/>
</dbReference>
<reference evidence="1 2" key="1">
    <citation type="submission" date="2023-10" db="EMBL/GenBank/DDBJ databases">
        <title>Draft Genome Sequence of Candida saopaulonensis from a very Premature Infant with Sepsis.</title>
        <authorList>
            <person name="Ning Y."/>
            <person name="Dai R."/>
            <person name="Xiao M."/>
            <person name="Xu Y."/>
            <person name="Yan Q."/>
            <person name="Zhang L."/>
        </authorList>
    </citation>
    <scope>NUCLEOTIDE SEQUENCE [LARGE SCALE GENOMIC DNA]</scope>
    <source>
        <strain evidence="1 2">19XY460</strain>
    </source>
</reference>
<dbReference type="GO" id="GO:0000151">
    <property type="term" value="C:ubiquitin ligase complex"/>
    <property type="evidence" value="ECO:0007669"/>
    <property type="project" value="TreeGrafter"/>
</dbReference>
<evidence type="ECO:0000313" key="2">
    <source>
        <dbReference type="Proteomes" id="UP001338582"/>
    </source>
</evidence>
<dbReference type="GO" id="GO:0061630">
    <property type="term" value="F:ubiquitin protein ligase activity"/>
    <property type="evidence" value="ECO:0007669"/>
    <property type="project" value="TreeGrafter"/>
</dbReference>
<dbReference type="InterPro" id="IPR019193">
    <property type="entry name" value="UBQ-conj_enz_E2-bd_prot"/>
</dbReference>
<dbReference type="Pfam" id="PF09814">
    <property type="entry name" value="HECT_2"/>
    <property type="match status" value="1"/>
</dbReference>
<evidence type="ECO:0000313" key="1">
    <source>
        <dbReference type="EMBL" id="WPK24765.1"/>
    </source>
</evidence>
<dbReference type="GO" id="GO:0030332">
    <property type="term" value="F:cyclin binding"/>
    <property type="evidence" value="ECO:0007669"/>
    <property type="project" value="TreeGrafter"/>
</dbReference>
<dbReference type="EMBL" id="CP138895">
    <property type="protein sequence ID" value="WPK24765.1"/>
    <property type="molecule type" value="Genomic_DNA"/>
</dbReference>